<proteinExistence type="predicted"/>
<evidence type="ECO:0008006" key="3">
    <source>
        <dbReference type="Google" id="ProtNLM"/>
    </source>
</evidence>
<reference evidence="1 2" key="1">
    <citation type="journal article" date="2015" name="Genome Biol. Evol.">
        <title>Phylogenomic analyses indicate that early fungi evolved digesting cell walls of algal ancestors of land plants.</title>
        <authorList>
            <person name="Chang Y."/>
            <person name="Wang S."/>
            <person name="Sekimoto S."/>
            <person name="Aerts A.L."/>
            <person name="Choi C."/>
            <person name="Clum A."/>
            <person name="LaButti K.M."/>
            <person name="Lindquist E.A."/>
            <person name="Yee Ngan C."/>
            <person name="Ohm R.A."/>
            <person name="Salamov A.A."/>
            <person name="Grigoriev I.V."/>
            <person name="Spatafora J.W."/>
            <person name="Berbee M.L."/>
        </authorList>
    </citation>
    <scope>NUCLEOTIDE SEQUENCE [LARGE SCALE GENOMIC DNA]</scope>
    <source>
        <strain evidence="1 2">JEL478</strain>
    </source>
</reference>
<dbReference type="Pfam" id="PF13424">
    <property type="entry name" value="TPR_12"/>
    <property type="match status" value="1"/>
</dbReference>
<dbReference type="OMA" id="HILARVC"/>
<accession>A0A139AJH0</accession>
<evidence type="ECO:0000313" key="2">
    <source>
        <dbReference type="Proteomes" id="UP000070544"/>
    </source>
</evidence>
<feature type="non-terminal residue" evidence="1">
    <location>
        <position position="1"/>
    </location>
</feature>
<organism evidence="1 2">
    <name type="scientific">Gonapodya prolifera (strain JEL478)</name>
    <name type="common">Monoblepharis prolifera</name>
    <dbReference type="NCBI Taxonomy" id="1344416"/>
    <lineage>
        <taxon>Eukaryota</taxon>
        <taxon>Fungi</taxon>
        <taxon>Fungi incertae sedis</taxon>
        <taxon>Chytridiomycota</taxon>
        <taxon>Chytridiomycota incertae sedis</taxon>
        <taxon>Monoblepharidomycetes</taxon>
        <taxon>Monoblepharidales</taxon>
        <taxon>Gonapodyaceae</taxon>
        <taxon>Gonapodya</taxon>
    </lineage>
</organism>
<dbReference type="InterPro" id="IPR011990">
    <property type="entry name" value="TPR-like_helical_dom_sf"/>
</dbReference>
<sequence length="123" mass="13415">YEKHGQVAKAVALLEHVVTIQEGTMAEDHPDKLASQHALAMAYQALAEVPLALALLEHVIRQRTLADDHPDRLTSQNDLALAYQEHGEMGNAVVRLEPFAAIRERTLSENHPSRIVPGARGGG</sequence>
<dbReference type="Proteomes" id="UP000070544">
    <property type="component" value="Unassembled WGS sequence"/>
</dbReference>
<dbReference type="SUPFAM" id="SSF48452">
    <property type="entry name" value="TPR-like"/>
    <property type="match status" value="1"/>
</dbReference>
<dbReference type="EMBL" id="KQ965749">
    <property type="protein sequence ID" value="KXS16899.1"/>
    <property type="molecule type" value="Genomic_DNA"/>
</dbReference>
<evidence type="ECO:0000313" key="1">
    <source>
        <dbReference type="EMBL" id="KXS16899.1"/>
    </source>
</evidence>
<protein>
    <recommendedName>
        <fullName evidence="3">Tetratricopeptide repeat protein</fullName>
    </recommendedName>
</protein>
<name>A0A139AJH0_GONPJ</name>
<dbReference type="Gene3D" id="1.25.40.10">
    <property type="entry name" value="Tetratricopeptide repeat domain"/>
    <property type="match status" value="1"/>
</dbReference>
<keyword evidence="2" id="KW-1185">Reference proteome</keyword>
<gene>
    <name evidence="1" type="ORF">M427DRAFT_97351</name>
</gene>
<dbReference type="AlphaFoldDB" id="A0A139AJH0"/>
<dbReference type="STRING" id="1344416.A0A139AJH0"/>
<dbReference type="Pfam" id="PF13374">
    <property type="entry name" value="TPR_10"/>
    <property type="match status" value="1"/>
</dbReference>
<dbReference type="OrthoDB" id="2143247at2759"/>